<keyword evidence="1" id="KW-0129">CBS domain</keyword>
<protein>
    <recommendedName>
        <fullName evidence="3">CBS domain-containing protein</fullName>
    </recommendedName>
</protein>
<feature type="transmembrane region" description="Helical" evidence="2">
    <location>
        <begin position="95"/>
        <end position="115"/>
    </location>
</feature>
<dbReference type="CDD" id="cd04600">
    <property type="entry name" value="CBS_pair_HPP_assoc"/>
    <property type="match status" value="1"/>
</dbReference>
<evidence type="ECO:0000256" key="1">
    <source>
        <dbReference type="PROSITE-ProRule" id="PRU00703"/>
    </source>
</evidence>
<keyword evidence="5" id="KW-1185">Reference proteome</keyword>
<keyword evidence="2" id="KW-0812">Transmembrane</keyword>
<feature type="transmembrane region" description="Helical" evidence="2">
    <location>
        <begin position="146"/>
        <end position="164"/>
    </location>
</feature>
<dbReference type="InterPro" id="IPR046342">
    <property type="entry name" value="CBS_dom_sf"/>
</dbReference>
<reference evidence="4 5" key="1">
    <citation type="submission" date="2018-01" db="EMBL/GenBank/DDBJ databases">
        <title>Whole genome analyses suggest that Burkholderia sensu lato contains two further novel genera in the rhizoxinica-symbiotica group Mycetohabitans gen. nov., and Trinickia gen. nov.: implications for the evolution of diazotrophy and nodulation in the Burkholderiaceae.</title>
        <authorList>
            <person name="Estrada-de los Santos P."/>
            <person name="Palmer M."/>
            <person name="Chavez-Ramirez B."/>
            <person name="Beukes C."/>
            <person name="Steenkamp E.T."/>
            <person name="Hirsch A.M."/>
            <person name="Manyaka P."/>
            <person name="Maluk M."/>
            <person name="Lafos M."/>
            <person name="Crook M."/>
            <person name="Gross E."/>
            <person name="Simon M.F."/>
            <person name="Bueno dos Reis Junior F."/>
            <person name="Poole P.S."/>
            <person name="Venter S.N."/>
            <person name="James E.K."/>
        </authorList>
    </citation>
    <scope>NUCLEOTIDE SEQUENCE [LARGE SCALE GENOMIC DNA]</scope>
    <source>
        <strain evidence="4 5">GIMN1.004</strain>
    </source>
</reference>
<name>A0A2N7VHK3_9BURK</name>
<feature type="transmembrane region" description="Helical" evidence="2">
    <location>
        <begin position="44"/>
        <end position="63"/>
    </location>
</feature>
<dbReference type="PANTHER" id="PTHR33741">
    <property type="entry name" value="TRANSMEMBRANE PROTEIN DDB_G0269096-RELATED"/>
    <property type="match status" value="1"/>
</dbReference>
<dbReference type="InterPro" id="IPR058581">
    <property type="entry name" value="TM_HPP"/>
</dbReference>
<feature type="domain" description="CBS" evidence="3">
    <location>
        <begin position="253"/>
        <end position="311"/>
    </location>
</feature>
<evidence type="ECO:0000259" key="3">
    <source>
        <dbReference type="PROSITE" id="PS51371"/>
    </source>
</evidence>
<sequence length="393" mass="41902">MRPFAALSSCDPKKYAVPSQAALRWFASFAPQPIAVSSRERLRACLGALLGIAATGASMHWLLGPQAQVPFLIAPMGASAVLLFAVPASPLAQPWSFVGGNLVAATVGVLCAMWIGNPVVAAAVALAAAIGVMFALRCIHPPSGAVALTAVLGGPAIHALGLRFVIEPVALQSVVLLVSAIVYHTATGHRYPHVSRPAAQGIAGVTRADLVAIVRERGELIDVAADDLESLVHEAQLLAYARSFRELTCAGIMSRDAVSVSSETSAAAAWRLLERHRIKALPVIDEAKRVVGIVTRTDFVGRTAFGLRGPRGKRWPLWRNPSESYRVEDLMTPNVRTVDPHLPVAELIPVFAHYGHHHIPVVDGAKRLIGMITQSDLIGGLHRQTQTRQLRTA</sequence>
<dbReference type="SUPFAM" id="SSF54631">
    <property type="entry name" value="CBS-domain pair"/>
    <property type="match status" value="1"/>
</dbReference>
<dbReference type="EMBL" id="PNYA01000023">
    <property type="protein sequence ID" value="PMS16622.1"/>
    <property type="molecule type" value="Genomic_DNA"/>
</dbReference>
<dbReference type="InterPro" id="IPR007065">
    <property type="entry name" value="HPP"/>
</dbReference>
<keyword evidence="2" id="KW-1133">Transmembrane helix</keyword>
<dbReference type="Pfam" id="PF04982">
    <property type="entry name" value="TM_HPP"/>
    <property type="match status" value="1"/>
</dbReference>
<dbReference type="InterPro" id="IPR000644">
    <property type="entry name" value="CBS_dom"/>
</dbReference>
<dbReference type="Proteomes" id="UP000235616">
    <property type="component" value="Unassembled WGS sequence"/>
</dbReference>
<dbReference type="Gene3D" id="3.10.580.10">
    <property type="entry name" value="CBS-domain"/>
    <property type="match status" value="1"/>
</dbReference>
<evidence type="ECO:0000313" key="4">
    <source>
        <dbReference type="EMBL" id="PMS16622.1"/>
    </source>
</evidence>
<dbReference type="SMART" id="SM00116">
    <property type="entry name" value="CBS"/>
    <property type="match status" value="2"/>
</dbReference>
<feature type="transmembrane region" description="Helical" evidence="2">
    <location>
        <begin position="121"/>
        <end position="139"/>
    </location>
</feature>
<feature type="domain" description="CBS" evidence="3">
    <location>
        <begin position="331"/>
        <end position="387"/>
    </location>
</feature>
<evidence type="ECO:0000256" key="2">
    <source>
        <dbReference type="SAM" id="Phobius"/>
    </source>
</evidence>
<proteinExistence type="predicted"/>
<accession>A0A2N7VHK3</accession>
<feature type="transmembrane region" description="Helical" evidence="2">
    <location>
        <begin position="69"/>
        <end position="88"/>
    </location>
</feature>
<evidence type="ECO:0000313" key="5">
    <source>
        <dbReference type="Proteomes" id="UP000235616"/>
    </source>
</evidence>
<keyword evidence="2" id="KW-0472">Membrane</keyword>
<gene>
    <name evidence="4" type="ORF">C0Z18_22535</name>
</gene>
<dbReference type="OrthoDB" id="9811720at2"/>
<dbReference type="PANTHER" id="PTHR33741:SF5">
    <property type="entry name" value="TRANSMEMBRANE PROTEIN DDB_G0269096-RELATED"/>
    <property type="match status" value="1"/>
</dbReference>
<dbReference type="PROSITE" id="PS51371">
    <property type="entry name" value="CBS"/>
    <property type="match status" value="2"/>
</dbReference>
<dbReference type="Pfam" id="PF00571">
    <property type="entry name" value="CBS"/>
    <property type="match status" value="2"/>
</dbReference>
<organism evidence="4 5">
    <name type="scientific">Trinickia dabaoshanensis</name>
    <dbReference type="NCBI Taxonomy" id="564714"/>
    <lineage>
        <taxon>Bacteria</taxon>
        <taxon>Pseudomonadati</taxon>
        <taxon>Pseudomonadota</taxon>
        <taxon>Betaproteobacteria</taxon>
        <taxon>Burkholderiales</taxon>
        <taxon>Burkholderiaceae</taxon>
        <taxon>Trinickia</taxon>
    </lineage>
</organism>
<dbReference type="AlphaFoldDB" id="A0A2N7VHK3"/>
<comment type="caution">
    <text evidence="4">The sequence shown here is derived from an EMBL/GenBank/DDBJ whole genome shotgun (WGS) entry which is preliminary data.</text>
</comment>